<keyword evidence="6" id="KW-1185">Reference proteome</keyword>
<dbReference type="PANTHER" id="PTHR24198:SF165">
    <property type="entry name" value="ANKYRIN REPEAT-CONTAINING PROTEIN-RELATED"/>
    <property type="match status" value="1"/>
</dbReference>
<evidence type="ECO:0000313" key="6">
    <source>
        <dbReference type="Proteomes" id="UP000799772"/>
    </source>
</evidence>
<evidence type="ECO:0000313" key="5">
    <source>
        <dbReference type="EMBL" id="KAF2101762.1"/>
    </source>
</evidence>
<name>A0A9P4INQ0_9PEZI</name>
<comment type="caution">
    <text evidence="5">The sequence shown here is derived from an EMBL/GenBank/DDBJ whole genome shotgun (WGS) entry which is preliminary data.</text>
</comment>
<dbReference type="Gene3D" id="1.25.40.20">
    <property type="entry name" value="Ankyrin repeat-containing domain"/>
    <property type="match status" value="1"/>
</dbReference>
<feature type="repeat" description="ANK" evidence="3">
    <location>
        <begin position="82"/>
        <end position="106"/>
    </location>
</feature>
<keyword evidence="1" id="KW-0677">Repeat</keyword>
<dbReference type="SUPFAM" id="SSF48403">
    <property type="entry name" value="Ankyrin repeat"/>
    <property type="match status" value="1"/>
</dbReference>
<dbReference type="AlphaFoldDB" id="A0A9P4INQ0"/>
<feature type="region of interest" description="Disordered" evidence="4">
    <location>
        <begin position="256"/>
        <end position="323"/>
    </location>
</feature>
<dbReference type="Proteomes" id="UP000799772">
    <property type="component" value="Unassembled WGS sequence"/>
</dbReference>
<dbReference type="InterPro" id="IPR036770">
    <property type="entry name" value="Ankyrin_rpt-contain_sf"/>
</dbReference>
<dbReference type="PANTHER" id="PTHR24198">
    <property type="entry name" value="ANKYRIN REPEAT AND PROTEIN KINASE DOMAIN-CONTAINING PROTEIN"/>
    <property type="match status" value="1"/>
</dbReference>
<dbReference type="PROSITE" id="PS50297">
    <property type="entry name" value="ANK_REP_REGION"/>
    <property type="match status" value="2"/>
</dbReference>
<dbReference type="InterPro" id="IPR002110">
    <property type="entry name" value="Ankyrin_rpt"/>
</dbReference>
<accession>A0A9P4INQ0</accession>
<feature type="compositionally biased region" description="Basic and acidic residues" evidence="4">
    <location>
        <begin position="256"/>
        <end position="265"/>
    </location>
</feature>
<evidence type="ECO:0000256" key="1">
    <source>
        <dbReference type="ARBA" id="ARBA00022737"/>
    </source>
</evidence>
<evidence type="ECO:0000256" key="3">
    <source>
        <dbReference type="PROSITE-ProRule" id="PRU00023"/>
    </source>
</evidence>
<keyword evidence="2 3" id="KW-0040">ANK repeat</keyword>
<organism evidence="5 6">
    <name type="scientific">Rhizodiscina lignyota</name>
    <dbReference type="NCBI Taxonomy" id="1504668"/>
    <lineage>
        <taxon>Eukaryota</taxon>
        <taxon>Fungi</taxon>
        <taxon>Dikarya</taxon>
        <taxon>Ascomycota</taxon>
        <taxon>Pezizomycotina</taxon>
        <taxon>Dothideomycetes</taxon>
        <taxon>Pleosporomycetidae</taxon>
        <taxon>Aulographales</taxon>
        <taxon>Rhizodiscinaceae</taxon>
        <taxon>Rhizodiscina</taxon>
    </lineage>
</organism>
<dbReference type="PROSITE" id="PS50088">
    <property type="entry name" value="ANK_REPEAT"/>
    <property type="match status" value="2"/>
</dbReference>
<dbReference type="EMBL" id="ML978123">
    <property type="protein sequence ID" value="KAF2101762.1"/>
    <property type="molecule type" value="Genomic_DNA"/>
</dbReference>
<proteinExistence type="predicted"/>
<evidence type="ECO:0000256" key="2">
    <source>
        <dbReference type="ARBA" id="ARBA00023043"/>
    </source>
</evidence>
<feature type="repeat" description="ANK" evidence="3">
    <location>
        <begin position="186"/>
        <end position="218"/>
    </location>
</feature>
<dbReference type="OrthoDB" id="823504at2759"/>
<sequence length="323" mass="35892">MSNLPQALPVPLSLSTNTTFQLICRRKRADSKYYPGCKIQRKNMIEVSTRLRRAIVLNDLPLVKRIVRNNPQWLQNPDYDDKSNTSLHLASKEGFAEIAEYLIEAGHEDQGISRNVDWDTPLMIAAAHGRVEVGLLLINRFPRCVPWANQEGMDALMLSAGHGTLPLLTPLLTTNPSCSPNAHDNAGNTALHHASAAGELKALRVLLSHGASPLAQNAHNWTPIAYSASIAAEVYFKNLVAEFEKWRVESMQQAREREREKERQRAAGVRLVTGDEMMQESLRNTPDEWSPIEPKRMMTPTAAKSDAWASSHTGSRARASSGD</sequence>
<evidence type="ECO:0000256" key="4">
    <source>
        <dbReference type="SAM" id="MobiDB-lite"/>
    </source>
</evidence>
<reference evidence="5" key="1">
    <citation type="journal article" date="2020" name="Stud. Mycol.">
        <title>101 Dothideomycetes genomes: a test case for predicting lifestyles and emergence of pathogens.</title>
        <authorList>
            <person name="Haridas S."/>
            <person name="Albert R."/>
            <person name="Binder M."/>
            <person name="Bloem J."/>
            <person name="Labutti K."/>
            <person name="Salamov A."/>
            <person name="Andreopoulos B."/>
            <person name="Baker S."/>
            <person name="Barry K."/>
            <person name="Bills G."/>
            <person name="Bluhm B."/>
            <person name="Cannon C."/>
            <person name="Castanera R."/>
            <person name="Culley D."/>
            <person name="Daum C."/>
            <person name="Ezra D."/>
            <person name="Gonzalez J."/>
            <person name="Henrissat B."/>
            <person name="Kuo A."/>
            <person name="Liang C."/>
            <person name="Lipzen A."/>
            <person name="Lutzoni F."/>
            <person name="Magnuson J."/>
            <person name="Mondo S."/>
            <person name="Nolan M."/>
            <person name="Ohm R."/>
            <person name="Pangilinan J."/>
            <person name="Park H.-J."/>
            <person name="Ramirez L."/>
            <person name="Alfaro M."/>
            <person name="Sun H."/>
            <person name="Tritt A."/>
            <person name="Yoshinaga Y."/>
            <person name="Zwiers L.-H."/>
            <person name="Turgeon B."/>
            <person name="Goodwin S."/>
            <person name="Spatafora J."/>
            <person name="Crous P."/>
            <person name="Grigoriev I."/>
        </authorList>
    </citation>
    <scope>NUCLEOTIDE SEQUENCE</scope>
    <source>
        <strain evidence="5">CBS 133067</strain>
    </source>
</reference>
<protein>
    <submittedName>
        <fullName evidence="5">Ankyrin</fullName>
    </submittedName>
</protein>
<gene>
    <name evidence="5" type="ORF">NA57DRAFT_73200</name>
</gene>
<dbReference type="Pfam" id="PF12796">
    <property type="entry name" value="Ank_2"/>
    <property type="match status" value="2"/>
</dbReference>
<dbReference type="SMART" id="SM00248">
    <property type="entry name" value="ANK"/>
    <property type="match status" value="4"/>
</dbReference>